<dbReference type="InterPro" id="IPR002877">
    <property type="entry name" value="RNA_MeTrfase_FtsJ_dom"/>
</dbReference>
<proteinExistence type="predicted"/>
<dbReference type="Proteomes" id="UP000625711">
    <property type="component" value="Unassembled WGS sequence"/>
</dbReference>
<evidence type="ECO:0000313" key="4">
    <source>
        <dbReference type="Proteomes" id="UP000625711"/>
    </source>
</evidence>
<sequence>MQGTEKNEPYFYGSEFLQFQYQFSLIMADNNFNIDSKLANLMYKSGFGTEDITNLCKDEQFFDIMQVSFNNQGLGYTKSLSGYSKKPEWNFDNDEIEINEKVDWLRNNNFESFSIEECRPIEGSKLTYVDITEFCDVNVFHQVFKAKELFDRYDHKVIYNARYKSNPFELIKSGIFMNRAALKMASIDAATDFMFTNMEKQKDFSLPIYFADVCAGPGGFSEYLFWRREWDYKGFGLTLAGPDDFKLLGSKCASFVSFQALYGRYNDGDVCNPENIYDFVDKVRNETEGLGVHFMMSDGGFSVEGHEELQEVASKNIYLCQCYLALEALRPHGSFVTKLFDLFTPFSVGLLYLMYSCFEQVSILKPNTSRSANSERYFICNDLRNDARTHNIRQYLSGIVKKLWDYGGAPEKDVLELVPLDVIKKDSHFFDYVYKSNVRIAKKQIDAFAKMAIFCENPFLSDPRQSDLKQKCLEYWDVPDHVESDDSMEPETVWGVFSIFSNAFNMNYPRLLKSNLLSTVRKMTDYFYCFLSDTKQELSAKFYFALNNKVYEISKSKYSQVNGLYLANNTLIYGEILKEYQEGGIKSRDSLHILDAVSLGTRSLEDCSFKERSELIQRFCKAHNKESDLSNCCRIRPKLFKRFNCLKNDLPSNGKTPFDVELSTLGYQSQKEVFKANSVLIYNPTEKEFFDRFSKRYVVYNNDDDSVNISVLYKAL</sequence>
<dbReference type="Gene3D" id="3.40.50.12760">
    <property type="match status" value="1"/>
</dbReference>
<feature type="domain" description="RrmJ-type SAM-dependent 2'-O-MTase" evidence="2">
    <location>
        <begin position="175"/>
        <end position="384"/>
    </location>
</feature>
<reference evidence="3" key="1">
    <citation type="submission" date="2020-08" db="EMBL/GenBank/DDBJ databases">
        <title>Genome sequencing and assembly of the red palm weevil Rhynchophorus ferrugineus.</title>
        <authorList>
            <person name="Dias G.B."/>
            <person name="Bergman C.M."/>
            <person name="Manee M."/>
        </authorList>
    </citation>
    <scope>NUCLEOTIDE SEQUENCE</scope>
    <source>
        <strain evidence="3">AA-2017</strain>
        <tissue evidence="3">Whole larva</tissue>
    </source>
</reference>
<name>A0A834IAG4_RHYFE</name>
<dbReference type="GO" id="GO:0005634">
    <property type="term" value="C:nucleus"/>
    <property type="evidence" value="ECO:0007669"/>
    <property type="project" value="UniProtKB-SubCell"/>
</dbReference>
<dbReference type="GO" id="GO:0016556">
    <property type="term" value="P:mRNA modification"/>
    <property type="evidence" value="ECO:0007669"/>
    <property type="project" value="UniProtKB-UniRule"/>
</dbReference>
<keyword evidence="1" id="KW-0507">mRNA processing</keyword>
<comment type="caution">
    <text evidence="3">The sequence shown here is derived from an EMBL/GenBank/DDBJ whole genome shotgun (WGS) entry which is preliminary data.</text>
</comment>
<dbReference type="GO" id="GO:0003676">
    <property type="term" value="F:nucleic acid binding"/>
    <property type="evidence" value="ECO:0007669"/>
    <property type="project" value="UniProtKB-UniRule"/>
</dbReference>
<dbReference type="InterPro" id="IPR029063">
    <property type="entry name" value="SAM-dependent_MTases_sf"/>
</dbReference>
<comment type="catalytic activity">
    <reaction evidence="1">
        <text>a 5'-end (N(7)-methyl 5'-triphosphoguanosine)-ribonucleoside in mRNA + S-adenosyl-L-methionine = a 5'-end (N(7)-methyl 5'-triphosphoguanosine)-(2'-O-methyl-ribonucleoside) in mRNA + S-adenosyl-L-homocysteine + H(+)</text>
        <dbReference type="Rhea" id="RHEA:67020"/>
        <dbReference type="Rhea" id="RHEA-COMP:17167"/>
        <dbReference type="Rhea" id="RHEA-COMP:17168"/>
        <dbReference type="ChEBI" id="CHEBI:15378"/>
        <dbReference type="ChEBI" id="CHEBI:57856"/>
        <dbReference type="ChEBI" id="CHEBI:59789"/>
        <dbReference type="ChEBI" id="CHEBI:156461"/>
        <dbReference type="ChEBI" id="CHEBI:167609"/>
        <dbReference type="EC" id="2.1.1.57"/>
    </reaction>
</comment>
<keyword evidence="1" id="KW-0506">mRNA capping</keyword>
<keyword evidence="1" id="KW-0539">Nucleus</keyword>
<dbReference type="InterPro" id="IPR050851">
    <property type="entry name" value="mRNA_Cap_2O-Ribose_MeTrfase"/>
</dbReference>
<comment type="subcellular location">
    <subcellularLocation>
        <location evidence="1">Nucleus</location>
    </subcellularLocation>
</comment>
<dbReference type="PROSITE" id="PS51613">
    <property type="entry name" value="SAM_MT_RRMJ"/>
    <property type="match status" value="1"/>
</dbReference>
<dbReference type="EMBL" id="JAACXV010012823">
    <property type="protein sequence ID" value="KAF7274433.1"/>
    <property type="molecule type" value="Genomic_DNA"/>
</dbReference>
<keyword evidence="1" id="KW-0489">Methyltransferase</keyword>
<dbReference type="EC" id="2.1.1.57" evidence="1"/>
<dbReference type="GO" id="GO:0005737">
    <property type="term" value="C:cytoplasm"/>
    <property type="evidence" value="ECO:0007669"/>
    <property type="project" value="TreeGrafter"/>
</dbReference>
<evidence type="ECO:0000256" key="1">
    <source>
        <dbReference type="RuleBase" id="RU368012"/>
    </source>
</evidence>
<dbReference type="PANTHER" id="PTHR16121">
    <property type="entry name" value="CAP-SPECIFIC MRNA (NUCLEOSIDE-2'-O-)-METHYLTRANSFERASE 1-RELATED"/>
    <property type="match status" value="1"/>
</dbReference>
<dbReference type="InterPro" id="IPR025816">
    <property type="entry name" value="RrmJ-type_MeTrfase"/>
</dbReference>
<evidence type="ECO:0000259" key="2">
    <source>
        <dbReference type="PROSITE" id="PS51613"/>
    </source>
</evidence>
<dbReference type="AlphaFoldDB" id="A0A834IAG4"/>
<gene>
    <name evidence="3" type="ORF">GWI33_012910</name>
</gene>
<keyword evidence="4" id="KW-1185">Reference proteome</keyword>
<evidence type="ECO:0000313" key="3">
    <source>
        <dbReference type="EMBL" id="KAF7274433.1"/>
    </source>
</evidence>
<dbReference type="GO" id="GO:0004483">
    <property type="term" value="F:methyltransferase cap1 activity"/>
    <property type="evidence" value="ECO:0007669"/>
    <property type="project" value="UniProtKB-UniRule"/>
</dbReference>
<dbReference type="GO" id="GO:0006370">
    <property type="term" value="P:7-methylguanosine mRNA capping"/>
    <property type="evidence" value="ECO:0007669"/>
    <property type="project" value="UniProtKB-UniRule"/>
</dbReference>
<accession>A0A834IAG4</accession>
<comment type="function">
    <text evidence="1">S-adenosyl-L-methionine-dependent methyltransferase that mediates RNA cap1 2'-O-ribose methylation to the 5'-cap structure of RNAs. Methylates the ribose of the first nucleotide of a m(7)GpppG-capped mRNA to produce m(7)GpppNmp (cap1).</text>
</comment>
<dbReference type="Pfam" id="PF01728">
    <property type="entry name" value="FtsJ"/>
    <property type="match status" value="1"/>
</dbReference>
<keyword evidence="1" id="KW-0949">S-adenosyl-L-methionine</keyword>
<keyword evidence="1" id="KW-0808">Transferase</keyword>
<dbReference type="OrthoDB" id="10251234at2759"/>
<dbReference type="PANTHER" id="PTHR16121:SF0">
    <property type="entry name" value="CAP-SPECIFIC MRNA (NUCLEOSIDE-2'-O-)-METHYLTRANSFERASE 1"/>
    <property type="match status" value="1"/>
</dbReference>
<protein>
    <recommendedName>
        <fullName evidence="1">Cap-specific mRNA (nucleoside-2'-O-)-methyltransferase 1</fullName>
        <ecNumber evidence="1">2.1.1.57</ecNumber>
    </recommendedName>
    <alternativeName>
        <fullName evidence="1">Cap1 2'O-ribose methyltransferase 1</fullName>
    </alternativeName>
</protein>
<organism evidence="3 4">
    <name type="scientific">Rhynchophorus ferrugineus</name>
    <name type="common">Red palm weevil</name>
    <name type="synonym">Curculio ferrugineus</name>
    <dbReference type="NCBI Taxonomy" id="354439"/>
    <lineage>
        <taxon>Eukaryota</taxon>
        <taxon>Metazoa</taxon>
        <taxon>Ecdysozoa</taxon>
        <taxon>Arthropoda</taxon>
        <taxon>Hexapoda</taxon>
        <taxon>Insecta</taxon>
        <taxon>Pterygota</taxon>
        <taxon>Neoptera</taxon>
        <taxon>Endopterygota</taxon>
        <taxon>Coleoptera</taxon>
        <taxon>Polyphaga</taxon>
        <taxon>Cucujiformia</taxon>
        <taxon>Curculionidae</taxon>
        <taxon>Dryophthorinae</taxon>
        <taxon>Rhynchophorus</taxon>
    </lineage>
</organism>
<dbReference type="SUPFAM" id="SSF53335">
    <property type="entry name" value="S-adenosyl-L-methionine-dependent methyltransferases"/>
    <property type="match status" value="1"/>
</dbReference>
<dbReference type="GO" id="GO:0032259">
    <property type="term" value="P:methylation"/>
    <property type="evidence" value="ECO:0007669"/>
    <property type="project" value="UniProtKB-KW"/>
</dbReference>
<dbReference type="FunFam" id="3.40.50.12760:FF:000004">
    <property type="entry name" value="FtsJ-like methyltransferase"/>
    <property type="match status" value="1"/>
</dbReference>